<name>A0A8H4AIK5_GIGMA</name>
<gene>
    <name evidence="1" type="ORF">F8M41_020300</name>
</gene>
<proteinExistence type="predicted"/>
<dbReference type="EMBL" id="WTPW01000553">
    <property type="protein sequence ID" value="KAF0500267.1"/>
    <property type="molecule type" value="Genomic_DNA"/>
</dbReference>
<dbReference type="AlphaFoldDB" id="A0A8H4AIK5"/>
<organism evidence="1 2">
    <name type="scientific">Gigaspora margarita</name>
    <dbReference type="NCBI Taxonomy" id="4874"/>
    <lineage>
        <taxon>Eukaryota</taxon>
        <taxon>Fungi</taxon>
        <taxon>Fungi incertae sedis</taxon>
        <taxon>Mucoromycota</taxon>
        <taxon>Glomeromycotina</taxon>
        <taxon>Glomeromycetes</taxon>
        <taxon>Diversisporales</taxon>
        <taxon>Gigasporaceae</taxon>
        <taxon>Gigaspora</taxon>
    </lineage>
</organism>
<comment type="caution">
    <text evidence="1">The sequence shown here is derived from an EMBL/GenBank/DDBJ whole genome shotgun (WGS) entry which is preliminary data.</text>
</comment>
<sequence length="122" mass="14084">MHGSHIPIHTPFKNGSQYITCKNFHSINLLGVVDHQGHTILNHEIMLHPEQWVPGGTYIIANLVYPLWAYLIKPFPNYNSLGHRVNLLPFEDIEVYSELEYENQNDIENNTITDKEERMAGS</sequence>
<reference evidence="1 2" key="1">
    <citation type="journal article" date="2019" name="Environ. Microbiol.">
        <title>At the nexus of three kingdoms: the genome of the mycorrhizal fungus Gigaspora margarita provides insights into plant, endobacterial and fungal interactions.</title>
        <authorList>
            <person name="Venice F."/>
            <person name="Ghignone S."/>
            <person name="Salvioli di Fossalunga A."/>
            <person name="Amselem J."/>
            <person name="Novero M."/>
            <person name="Xianan X."/>
            <person name="Sedzielewska Toro K."/>
            <person name="Morin E."/>
            <person name="Lipzen A."/>
            <person name="Grigoriev I.V."/>
            <person name="Henrissat B."/>
            <person name="Martin F.M."/>
            <person name="Bonfante P."/>
        </authorList>
    </citation>
    <scope>NUCLEOTIDE SEQUENCE [LARGE SCALE GENOMIC DNA]</scope>
    <source>
        <strain evidence="1 2">BEG34</strain>
    </source>
</reference>
<protein>
    <submittedName>
        <fullName evidence="1">Putative nuclease HARBI1</fullName>
    </submittedName>
</protein>
<accession>A0A8H4AIK5</accession>
<keyword evidence="2" id="KW-1185">Reference proteome</keyword>
<evidence type="ECO:0000313" key="1">
    <source>
        <dbReference type="EMBL" id="KAF0500267.1"/>
    </source>
</evidence>
<dbReference type="Proteomes" id="UP000439903">
    <property type="component" value="Unassembled WGS sequence"/>
</dbReference>
<evidence type="ECO:0000313" key="2">
    <source>
        <dbReference type="Proteomes" id="UP000439903"/>
    </source>
</evidence>
<dbReference type="OrthoDB" id="2415966at2759"/>